<organism evidence="2 3">
    <name type="scientific">Gracilimonas halophila</name>
    <dbReference type="NCBI Taxonomy" id="1834464"/>
    <lineage>
        <taxon>Bacteria</taxon>
        <taxon>Pseudomonadati</taxon>
        <taxon>Balneolota</taxon>
        <taxon>Balneolia</taxon>
        <taxon>Balneolales</taxon>
        <taxon>Balneolaceae</taxon>
        <taxon>Gracilimonas</taxon>
    </lineage>
</organism>
<gene>
    <name evidence="2" type="ORF">ACFSVN_09695</name>
</gene>
<sequence length="146" mass="16427">MYTGLLHAHSGLRWIVLVLIVWALFKAISGWSGQKEYQKSDRLSALLALIFTHIQLLIGLVLYFISPKVSFESGVMESSVLRFYTVEHITMMIIAIALITVGFSTAKRMEASIEKHKRITITYGIGLLLILASIPWPFRGLGTGWF</sequence>
<keyword evidence="1" id="KW-0812">Transmembrane</keyword>
<keyword evidence="3" id="KW-1185">Reference proteome</keyword>
<accession>A0ABW5JL44</accession>
<protein>
    <submittedName>
        <fullName evidence="2">Cytochrome B</fullName>
    </submittedName>
</protein>
<proteinExistence type="predicted"/>
<dbReference type="EMBL" id="JBHULI010000024">
    <property type="protein sequence ID" value="MFD2532717.1"/>
    <property type="molecule type" value="Genomic_DNA"/>
</dbReference>
<feature type="transmembrane region" description="Helical" evidence="1">
    <location>
        <begin position="85"/>
        <end position="106"/>
    </location>
</feature>
<dbReference type="Proteomes" id="UP001597460">
    <property type="component" value="Unassembled WGS sequence"/>
</dbReference>
<keyword evidence="1" id="KW-1133">Transmembrane helix</keyword>
<evidence type="ECO:0000256" key="1">
    <source>
        <dbReference type="SAM" id="Phobius"/>
    </source>
</evidence>
<feature type="transmembrane region" description="Helical" evidence="1">
    <location>
        <begin position="118"/>
        <end position="138"/>
    </location>
</feature>
<feature type="transmembrane region" description="Helical" evidence="1">
    <location>
        <begin position="43"/>
        <end position="65"/>
    </location>
</feature>
<keyword evidence="1" id="KW-0472">Membrane</keyword>
<name>A0ABW5JL44_9BACT</name>
<evidence type="ECO:0000313" key="3">
    <source>
        <dbReference type="Proteomes" id="UP001597460"/>
    </source>
</evidence>
<feature type="transmembrane region" description="Helical" evidence="1">
    <location>
        <begin position="12"/>
        <end position="31"/>
    </location>
</feature>
<comment type="caution">
    <text evidence="2">The sequence shown here is derived from an EMBL/GenBank/DDBJ whole genome shotgun (WGS) entry which is preliminary data.</text>
</comment>
<evidence type="ECO:0000313" key="2">
    <source>
        <dbReference type="EMBL" id="MFD2532717.1"/>
    </source>
</evidence>
<reference evidence="3" key="1">
    <citation type="journal article" date="2019" name="Int. J. Syst. Evol. Microbiol.">
        <title>The Global Catalogue of Microorganisms (GCM) 10K type strain sequencing project: providing services to taxonomists for standard genome sequencing and annotation.</title>
        <authorList>
            <consortium name="The Broad Institute Genomics Platform"/>
            <consortium name="The Broad Institute Genome Sequencing Center for Infectious Disease"/>
            <person name="Wu L."/>
            <person name="Ma J."/>
        </authorList>
    </citation>
    <scope>NUCLEOTIDE SEQUENCE [LARGE SCALE GENOMIC DNA]</scope>
    <source>
        <strain evidence="3">KCTC 52042</strain>
    </source>
</reference>
<dbReference type="RefSeq" id="WP_390301645.1">
    <property type="nucleotide sequence ID" value="NZ_JBHULI010000024.1"/>
</dbReference>